<evidence type="ECO:0000259" key="2">
    <source>
        <dbReference type="PROSITE" id="PS50072"/>
    </source>
</evidence>
<dbReference type="PANTHER" id="PTHR45982:SF1">
    <property type="entry name" value="REGULATOR OF CHROMOSOME CONDENSATION"/>
    <property type="match status" value="1"/>
</dbReference>
<dbReference type="OrthoDB" id="10288630at2759"/>
<evidence type="ECO:0000313" key="4">
    <source>
        <dbReference type="Proteomes" id="UP000186817"/>
    </source>
</evidence>
<name>A0A1Q9EAW7_SYMMI</name>
<dbReference type="AlphaFoldDB" id="A0A1Q9EAW7"/>
<reference evidence="3 4" key="1">
    <citation type="submission" date="2016-02" db="EMBL/GenBank/DDBJ databases">
        <title>Genome analysis of coral dinoflagellate symbionts highlights evolutionary adaptations to a symbiotic lifestyle.</title>
        <authorList>
            <person name="Aranda M."/>
            <person name="Li Y."/>
            <person name="Liew Y.J."/>
            <person name="Baumgarten S."/>
            <person name="Simakov O."/>
            <person name="Wilson M."/>
            <person name="Piel J."/>
            <person name="Ashoor H."/>
            <person name="Bougouffa S."/>
            <person name="Bajic V.B."/>
            <person name="Ryu T."/>
            <person name="Ravasi T."/>
            <person name="Bayer T."/>
            <person name="Micklem G."/>
            <person name="Kim H."/>
            <person name="Bhak J."/>
            <person name="Lajeunesse T.C."/>
            <person name="Voolstra C.R."/>
        </authorList>
    </citation>
    <scope>NUCLEOTIDE SEQUENCE [LARGE SCALE GENOMIC DNA]</scope>
    <source>
        <strain evidence="3 4">CCMP2467</strain>
    </source>
</reference>
<dbReference type="Gene3D" id="2.40.100.10">
    <property type="entry name" value="Cyclophilin-like"/>
    <property type="match status" value="1"/>
</dbReference>
<dbReference type="InterPro" id="IPR000626">
    <property type="entry name" value="Ubiquitin-like_dom"/>
</dbReference>
<dbReference type="Gene3D" id="2.130.10.30">
    <property type="entry name" value="Regulator of chromosome condensation 1/beta-lactamase-inhibitor protein II"/>
    <property type="match status" value="2"/>
</dbReference>
<keyword evidence="4" id="KW-1185">Reference proteome</keyword>
<dbReference type="SUPFAM" id="SSF54236">
    <property type="entry name" value="Ubiquitin-like"/>
    <property type="match status" value="1"/>
</dbReference>
<feature type="domain" description="PPIase cyclophilin-type" evidence="2">
    <location>
        <begin position="515"/>
        <end position="557"/>
    </location>
</feature>
<dbReference type="InterPro" id="IPR029000">
    <property type="entry name" value="Cyclophilin-like_dom_sf"/>
</dbReference>
<dbReference type="PROSITE" id="PS50072">
    <property type="entry name" value="CSA_PPIASE_2"/>
    <property type="match status" value="1"/>
</dbReference>
<keyword evidence="3" id="KW-0413">Isomerase</keyword>
<dbReference type="PROSITE" id="PS50053">
    <property type="entry name" value="UBIQUITIN_2"/>
    <property type="match status" value="1"/>
</dbReference>
<evidence type="ECO:0000313" key="3">
    <source>
        <dbReference type="EMBL" id="OLQ04575.1"/>
    </source>
</evidence>
<dbReference type="InterPro" id="IPR002130">
    <property type="entry name" value="Cyclophilin-type_PPIase_dom"/>
</dbReference>
<feature type="domain" description="Ubiquitin-like" evidence="1">
    <location>
        <begin position="3"/>
        <end position="74"/>
    </location>
</feature>
<comment type="caution">
    <text evidence="3">The sequence shown here is derived from an EMBL/GenBank/DDBJ whole genome shotgun (WGS) entry which is preliminary data.</text>
</comment>
<evidence type="ECO:0000259" key="1">
    <source>
        <dbReference type="PROSITE" id="PS50053"/>
    </source>
</evidence>
<dbReference type="EMBL" id="LSRX01000207">
    <property type="protein sequence ID" value="OLQ04575.1"/>
    <property type="molecule type" value="Genomic_DNA"/>
</dbReference>
<dbReference type="InterPro" id="IPR009091">
    <property type="entry name" value="RCC1/BLIP-II"/>
</dbReference>
<dbReference type="Proteomes" id="UP000186817">
    <property type="component" value="Unassembled WGS sequence"/>
</dbReference>
<sequence>MSLRIDVGLVSGRTVSLEVQADASVASLSQCAQAALGVGKGRLLNSNGQVLDRLATLQEAGLENGAVLTLHVQQVQLAASKKGDAGLQAAFAAILGDGSVVTWGAVGYGSDSSSVQDQLKDVRHIQASARAFAALLGDGSVVTWGEVTCGGHSTAVQEELKDVRQIQSSDRAFAALFRNGCVVTWGYARRGGDSRAVKEQLRNVRQIQASVGAFAALRCDGSVVTWGDPDSGGDSRCVQDQLKDVLHIQANSRAFAAILADGSVVTWGDAYHGGDSAAVQDQLKDVQAVQSSTRGFAAILRNGSAAGAVVGLVAARPLRKGVQQIQATSDAFAAILSDGSVVTWGEENYGGDSSHVEAQLKNVQQLQATDFAFAALLEDGSVVTWGTSGCGGDSSSVQQHLHGVHQIQASHRAFAAIRNDGCVVTWGDAGWGGNSHAGEWTEEAKERFFGAKNEEAMKKWADGQRASYKDESSEKGKELKAKYPTEEDLEKSIKDMYQKKWDALLGKAAKCPRTFFDIEIGGEKAGRIIMMLRGDVVPKTAENFRALCTGEKGFGYKALTWVPQ</sequence>
<gene>
    <name evidence="3" type="primary">Cyp1</name>
    <name evidence="3" type="ORF">AK812_SmicGene12346</name>
</gene>
<dbReference type="GO" id="GO:0003755">
    <property type="term" value="F:peptidyl-prolyl cis-trans isomerase activity"/>
    <property type="evidence" value="ECO:0007669"/>
    <property type="project" value="InterPro"/>
</dbReference>
<dbReference type="SUPFAM" id="SSF50891">
    <property type="entry name" value="Cyclophilin-like"/>
    <property type="match status" value="1"/>
</dbReference>
<protein>
    <submittedName>
        <fullName evidence="3">Peptidyl-prolyl cis-trans isomerase</fullName>
    </submittedName>
</protein>
<dbReference type="InterPro" id="IPR029071">
    <property type="entry name" value="Ubiquitin-like_domsf"/>
</dbReference>
<accession>A0A1Q9EAW7</accession>
<organism evidence="3 4">
    <name type="scientific">Symbiodinium microadriaticum</name>
    <name type="common">Dinoflagellate</name>
    <name type="synonym">Zooxanthella microadriatica</name>
    <dbReference type="NCBI Taxonomy" id="2951"/>
    <lineage>
        <taxon>Eukaryota</taxon>
        <taxon>Sar</taxon>
        <taxon>Alveolata</taxon>
        <taxon>Dinophyceae</taxon>
        <taxon>Suessiales</taxon>
        <taxon>Symbiodiniaceae</taxon>
        <taxon>Symbiodinium</taxon>
    </lineage>
</organism>
<dbReference type="InterPro" id="IPR051553">
    <property type="entry name" value="Ran_GTPase-activating"/>
</dbReference>
<proteinExistence type="predicted"/>
<dbReference type="PANTHER" id="PTHR45982">
    <property type="entry name" value="REGULATOR OF CHROMOSOME CONDENSATION"/>
    <property type="match status" value="1"/>
</dbReference>
<dbReference type="Pfam" id="PF00160">
    <property type="entry name" value="Pro_isomerase"/>
    <property type="match status" value="1"/>
</dbReference>
<dbReference type="SUPFAM" id="SSF50985">
    <property type="entry name" value="RCC1/BLIP-II"/>
    <property type="match status" value="1"/>
</dbReference>